<evidence type="ECO:0000256" key="4">
    <source>
        <dbReference type="ARBA" id="ARBA00023136"/>
    </source>
</evidence>
<dbReference type="PANTHER" id="PTHR16675">
    <property type="entry name" value="MHC CLASS I-RELATED"/>
    <property type="match status" value="1"/>
</dbReference>
<feature type="transmembrane region" description="Helical" evidence="8">
    <location>
        <begin position="303"/>
        <end position="324"/>
    </location>
</feature>
<dbReference type="Gene3D" id="3.30.500.10">
    <property type="entry name" value="MHC class I-like antigen recognition-like"/>
    <property type="match status" value="1"/>
</dbReference>
<dbReference type="InterPro" id="IPR050208">
    <property type="entry name" value="MHC_class-I_related"/>
</dbReference>
<name>A0A974H6B7_XENLA</name>
<organism evidence="11 12">
    <name type="scientific">Xenopus laevis</name>
    <name type="common">African clawed frog</name>
    <dbReference type="NCBI Taxonomy" id="8355"/>
    <lineage>
        <taxon>Eukaryota</taxon>
        <taxon>Metazoa</taxon>
        <taxon>Chordata</taxon>
        <taxon>Craniata</taxon>
        <taxon>Vertebrata</taxon>
        <taxon>Euteleostomi</taxon>
        <taxon>Amphibia</taxon>
        <taxon>Batrachia</taxon>
        <taxon>Anura</taxon>
        <taxon>Pipoidea</taxon>
        <taxon>Pipidae</taxon>
        <taxon>Xenopodinae</taxon>
        <taxon>Xenopus</taxon>
        <taxon>Xenopus</taxon>
    </lineage>
</organism>
<dbReference type="SUPFAM" id="SSF48726">
    <property type="entry name" value="Immunoglobulin"/>
    <property type="match status" value="1"/>
</dbReference>
<evidence type="ECO:0000259" key="10">
    <source>
        <dbReference type="PROSITE" id="PS50835"/>
    </source>
</evidence>
<keyword evidence="2" id="KW-1003">Cell membrane</keyword>
<accession>A0A974H6B7</accession>
<dbReference type="InterPro" id="IPR003597">
    <property type="entry name" value="Ig_C1-set"/>
</dbReference>
<dbReference type="Pfam" id="PF00129">
    <property type="entry name" value="MHC_I"/>
    <property type="match status" value="1"/>
</dbReference>
<dbReference type="InterPro" id="IPR036179">
    <property type="entry name" value="Ig-like_dom_sf"/>
</dbReference>
<dbReference type="InterPro" id="IPR003006">
    <property type="entry name" value="Ig/MHC_CS"/>
</dbReference>
<sequence>MNYIVLLVFSLGVSAVDCAGLHSLQYDIELVSFYNHDVPQYSITAYIDGLKYGRYDSDTRRGQVLLPSMIIPSLSTHAKHLLMQIKFAQRQEAIEKHKMEFVMGFLNKTFGNRDFHVYQRRFACKLNEDGTIGGYEEIAYNGKEVMVQDKERVVYVPATQEALIMTQQWNQHYDYAKINKLYMENDCIQHMKMYLPYVSTDLERKVLPKVKISSLELDRGKKLHCWVYGFYPRDVEVKWIKNGRDEIYSEESAEILPNPDGTYQIRVSVEVTPEEGATYSCHVDHSSLEKILVFPFESKYRRMIHITIPITAVFFVALLALGMLTIRTRRNNGLYCHFLSLFI</sequence>
<evidence type="ECO:0000256" key="2">
    <source>
        <dbReference type="ARBA" id="ARBA00022475"/>
    </source>
</evidence>
<dbReference type="Pfam" id="PF07654">
    <property type="entry name" value="C1-set"/>
    <property type="match status" value="1"/>
</dbReference>
<evidence type="ECO:0000256" key="6">
    <source>
        <dbReference type="ARBA" id="ARBA00023180"/>
    </source>
</evidence>
<dbReference type="InterPro" id="IPR007110">
    <property type="entry name" value="Ig-like_dom"/>
</dbReference>
<protein>
    <recommendedName>
        <fullName evidence="10">Ig-like domain-containing protein</fullName>
    </recommendedName>
</protein>
<dbReference type="EMBL" id="CM004481">
    <property type="protein sequence ID" value="OCT66544.1"/>
    <property type="molecule type" value="Genomic_DNA"/>
</dbReference>
<feature type="domain" description="Ig-like" evidence="10">
    <location>
        <begin position="208"/>
        <end position="293"/>
    </location>
</feature>
<dbReference type="FunFam" id="2.60.40.10:FF:001497">
    <property type="entry name" value="MHC class I antigen"/>
    <property type="match status" value="1"/>
</dbReference>
<dbReference type="GO" id="GO:0006955">
    <property type="term" value="P:immune response"/>
    <property type="evidence" value="ECO:0007669"/>
    <property type="project" value="TreeGrafter"/>
</dbReference>
<evidence type="ECO:0000256" key="5">
    <source>
        <dbReference type="ARBA" id="ARBA00023157"/>
    </source>
</evidence>
<dbReference type="Proteomes" id="UP000694892">
    <property type="component" value="Chromosome 8S"/>
</dbReference>
<reference evidence="12" key="1">
    <citation type="journal article" date="2016" name="Nature">
        <title>Genome evolution in the allotetraploid frog Xenopus laevis.</title>
        <authorList>
            <person name="Session A.M."/>
            <person name="Uno Y."/>
            <person name="Kwon T."/>
            <person name="Chapman J.A."/>
            <person name="Toyoda A."/>
            <person name="Takahashi S."/>
            <person name="Fukui A."/>
            <person name="Hikosaka A."/>
            <person name="Suzuki A."/>
            <person name="Kondo M."/>
            <person name="van Heeringen S.J."/>
            <person name="Quigley I."/>
            <person name="Heinz S."/>
            <person name="Ogino H."/>
            <person name="Ochi H."/>
            <person name="Hellsten U."/>
            <person name="Lyons J.B."/>
            <person name="Simakov O."/>
            <person name="Putnam N."/>
            <person name="Stites J."/>
            <person name="Kuroki Y."/>
            <person name="Tanaka T."/>
            <person name="Michiue T."/>
            <person name="Watanabe M."/>
            <person name="Bogdanovic O."/>
            <person name="Lister R."/>
            <person name="Georgiou G."/>
            <person name="Paranjpe S.S."/>
            <person name="van Kruijsbergen I."/>
            <person name="Shu S."/>
            <person name="Carlson J."/>
            <person name="Kinoshita T."/>
            <person name="Ohta Y."/>
            <person name="Mawaribuchi S."/>
            <person name="Jenkins J."/>
            <person name="Grimwood J."/>
            <person name="Schmutz J."/>
            <person name="Mitros T."/>
            <person name="Mozaffari S.V."/>
            <person name="Suzuki Y."/>
            <person name="Haramoto Y."/>
            <person name="Yamamoto T.S."/>
            <person name="Takagi C."/>
            <person name="Heald R."/>
            <person name="Miller K."/>
            <person name="Haudenschild C."/>
            <person name="Kitzman J."/>
            <person name="Nakayama T."/>
            <person name="Izutsu Y."/>
            <person name="Robert J."/>
            <person name="Fortriede J."/>
            <person name="Burns K."/>
            <person name="Lotay V."/>
            <person name="Karimi K."/>
            <person name="Yasuoka Y."/>
            <person name="Dichmann D.S."/>
            <person name="Flajnik M.F."/>
            <person name="Houston D.W."/>
            <person name="Shendure J."/>
            <person name="DuPasquier L."/>
            <person name="Vize P.D."/>
            <person name="Zorn A.M."/>
            <person name="Ito M."/>
            <person name="Marcotte E.M."/>
            <person name="Wallingford J.B."/>
            <person name="Ito Y."/>
            <person name="Asashima M."/>
            <person name="Ueno N."/>
            <person name="Matsuda Y."/>
            <person name="Veenstra G.J."/>
            <person name="Fujiyama A."/>
            <person name="Harland R.M."/>
            <person name="Taira M."/>
            <person name="Rokhsar D.S."/>
        </authorList>
    </citation>
    <scope>NUCLEOTIDE SEQUENCE [LARGE SCALE GENOMIC DNA]</scope>
    <source>
        <strain evidence="12">J</strain>
    </source>
</reference>
<dbReference type="OMA" id="HYLENNC"/>
<evidence type="ECO:0000256" key="3">
    <source>
        <dbReference type="ARBA" id="ARBA00022729"/>
    </source>
</evidence>
<dbReference type="InterPro" id="IPR013783">
    <property type="entry name" value="Ig-like_fold"/>
</dbReference>
<dbReference type="PRINTS" id="PR01638">
    <property type="entry name" value="MHCCLASSI"/>
</dbReference>
<dbReference type="AlphaFoldDB" id="A0A974H6B7"/>
<dbReference type="SMART" id="SM00407">
    <property type="entry name" value="IGc1"/>
    <property type="match status" value="1"/>
</dbReference>
<evidence type="ECO:0000256" key="8">
    <source>
        <dbReference type="SAM" id="Phobius"/>
    </source>
</evidence>
<keyword evidence="4 8" id="KW-0472">Membrane</keyword>
<dbReference type="PROSITE" id="PS00290">
    <property type="entry name" value="IG_MHC"/>
    <property type="match status" value="1"/>
</dbReference>
<gene>
    <name evidence="11" type="ORF">XELAEV_18042795mg</name>
</gene>
<evidence type="ECO:0000256" key="1">
    <source>
        <dbReference type="ARBA" id="ARBA00004236"/>
    </source>
</evidence>
<dbReference type="GO" id="GO:0005615">
    <property type="term" value="C:extracellular space"/>
    <property type="evidence" value="ECO:0007669"/>
    <property type="project" value="TreeGrafter"/>
</dbReference>
<comment type="similarity">
    <text evidence="7">Belongs to the MHC class I family.</text>
</comment>
<evidence type="ECO:0000256" key="9">
    <source>
        <dbReference type="SAM" id="SignalP"/>
    </source>
</evidence>
<keyword evidence="3 9" id="KW-0732">Signal</keyword>
<keyword evidence="8" id="KW-1133">Transmembrane helix</keyword>
<proteinExistence type="inferred from homology"/>
<dbReference type="InterPro" id="IPR037055">
    <property type="entry name" value="MHC_I-like_Ag-recog_sf"/>
</dbReference>
<evidence type="ECO:0000313" key="11">
    <source>
        <dbReference type="EMBL" id="OCT66544.1"/>
    </source>
</evidence>
<evidence type="ECO:0000256" key="7">
    <source>
        <dbReference type="RuleBase" id="RU004439"/>
    </source>
</evidence>
<dbReference type="InterPro" id="IPR001039">
    <property type="entry name" value="MHC_I_a_a1/a2"/>
</dbReference>
<keyword evidence="8" id="KW-0812">Transmembrane</keyword>
<dbReference type="PANTHER" id="PTHR16675:SF291">
    <property type="entry name" value="ZINC-ALPHA-2-GLYCOPROTEIN-LIKE ISOFORM X1"/>
    <property type="match status" value="1"/>
</dbReference>
<dbReference type="PROSITE" id="PS50835">
    <property type="entry name" value="IG_LIKE"/>
    <property type="match status" value="1"/>
</dbReference>
<dbReference type="Gene3D" id="2.60.40.10">
    <property type="entry name" value="Immunoglobulins"/>
    <property type="match status" value="1"/>
</dbReference>
<dbReference type="InterPro" id="IPR011162">
    <property type="entry name" value="MHC_I/II-like_Ag-recog"/>
</dbReference>
<dbReference type="GO" id="GO:0009897">
    <property type="term" value="C:external side of plasma membrane"/>
    <property type="evidence" value="ECO:0007669"/>
    <property type="project" value="TreeGrafter"/>
</dbReference>
<dbReference type="InterPro" id="IPR011161">
    <property type="entry name" value="MHC_I-like_Ag-recog"/>
</dbReference>
<comment type="subcellular location">
    <subcellularLocation>
        <location evidence="1">Cell membrane</location>
    </subcellularLocation>
</comment>
<keyword evidence="6" id="KW-0325">Glycoprotein</keyword>
<evidence type="ECO:0000313" key="12">
    <source>
        <dbReference type="Proteomes" id="UP000694892"/>
    </source>
</evidence>
<dbReference type="FunFam" id="3.30.500.10:FF:000003">
    <property type="entry name" value="IgG receptor FcRn large subunit p51"/>
    <property type="match status" value="1"/>
</dbReference>
<feature type="signal peptide" evidence="9">
    <location>
        <begin position="1"/>
        <end position="18"/>
    </location>
</feature>
<keyword evidence="5" id="KW-1015">Disulfide bond</keyword>
<feature type="chain" id="PRO_5037240462" description="Ig-like domain-containing protein" evidence="9">
    <location>
        <begin position="19"/>
        <end position="343"/>
    </location>
</feature>
<dbReference type="SUPFAM" id="SSF54452">
    <property type="entry name" value="MHC antigen-recognition domain"/>
    <property type="match status" value="1"/>
</dbReference>